<dbReference type="Gene3D" id="3.40.50.2300">
    <property type="match status" value="1"/>
</dbReference>
<dbReference type="InterPro" id="IPR001563">
    <property type="entry name" value="Peptidase_S10"/>
</dbReference>
<evidence type="ECO:0000256" key="2">
    <source>
        <dbReference type="ARBA" id="ARBA00023180"/>
    </source>
</evidence>
<gene>
    <name evidence="3" type="ORF">GIB67_016285</name>
</gene>
<organism evidence="3 4">
    <name type="scientific">Kingdonia uniflora</name>
    <dbReference type="NCBI Taxonomy" id="39325"/>
    <lineage>
        <taxon>Eukaryota</taxon>
        <taxon>Viridiplantae</taxon>
        <taxon>Streptophyta</taxon>
        <taxon>Embryophyta</taxon>
        <taxon>Tracheophyta</taxon>
        <taxon>Spermatophyta</taxon>
        <taxon>Magnoliopsida</taxon>
        <taxon>Ranunculales</taxon>
        <taxon>Circaeasteraceae</taxon>
        <taxon>Kingdonia</taxon>
    </lineage>
</organism>
<name>A0A7J7M9B9_9MAGN</name>
<dbReference type="OrthoDB" id="443318at2759"/>
<evidence type="ECO:0000256" key="1">
    <source>
        <dbReference type="ARBA" id="ARBA00009431"/>
    </source>
</evidence>
<dbReference type="InterPro" id="IPR029058">
    <property type="entry name" value="AB_hydrolase_fold"/>
</dbReference>
<dbReference type="SUPFAM" id="SSF53098">
    <property type="entry name" value="Ribonuclease H-like"/>
    <property type="match status" value="1"/>
</dbReference>
<dbReference type="InterPro" id="IPR033124">
    <property type="entry name" value="Ser_caboxypep_his_AS"/>
</dbReference>
<evidence type="ECO:0000313" key="3">
    <source>
        <dbReference type="EMBL" id="KAF6151473.1"/>
    </source>
</evidence>
<dbReference type="Proteomes" id="UP000541444">
    <property type="component" value="Unassembled WGS sequence"/>
</dbReference>
<dbReference type="SUPFAM" id="SSF53474">
    <property type="entry name" value="alpha/beta-Hydrolases"/>
    <property type="match status" value="1"/>
</dbReference>
<comment type="caution">
    <text evidence="3">The sequence shown here is derived from an EMBL/GenBank/DDBJ whole genome shotgun (WGS) entry which is preliminary data.</text>
</comment>
<dbReference type="EMBL" id="JACGCM010001690">
    <property type="protein sequence ID" value="KAF6151473.1"/>
    <property type="molecule type" value="Genomic_DNA"/>
</dbReference>
<dbReference type="PROSITE" id="PS00560">
    <property type="entry name" value="CARBOXYPEPT_SER_HIS"/>
    <property type="match status" value="1"/>
</dbReference>
<dbReference type="Gene3D" id="3.40.50.1820">
    <property type="entry name" value="alpha/beta hydrolase"/>
    <property type="match status" value="1"/>
</dbReference>
<protein>
    <submittedName>
        <fullName evidence="3">Uncharacterized protein</fullName>
    </submittedName>
</protein>
<reference evidence="3 4" key="1">
    <citation type="journal article" date="2020" name="IScience">
        <title>Genome Sequencing of the Endangered Kingdonia uniflora (Circaeasteraceae, Ranunculales) Reveals Potential Mechanisms of Evolutionary Specialization.</title>
        <authorList>
            <person name="Sun Y."/>
            <person name="Deng T."/>
            <person name="Zhang A."/>
            <person name="Moore M.J."/>
            <person name="Landis J.B."/>
            <person name="Lin N."/>
            <person name="Zhang H."/>
            <person name="Zhang X."/>
            <person name="Huang J."/>
            <person name="Zhang X."/>
            <person name="Sun H."/>
            <person name="Wang H."/>
        </authorList>
    </citation>
    <scope>NUCLEOTIDE SEQUENCE [LARGE SCALE GENOMIC DNA]</scope>
    <source>
        <strain evidence="3">TB1705</strain>
        <tissue evidence="3">Leaf</tissue>
    </source>
</reference>
<keyword evidence="4" id="KW-1185">Reference proteome</keyword>
<dbReference type="InterPro" id="IPR012337">
    <property type="entry name" value="RNaseH-like_sf"/>
</dbReference>
<sequence>VPPLYVNARLVEGKGIGRKLFQFQPEMDRLDINYAAKIPTKAITDALCGLESHNSQEVLSVFDIILRQHTSRKSVIWFPCNVDPIRVNDQYMTNILLKINGNLGGLNSVLTSEHGLNILVICKALAKMFGMNVSHGSPGQADAPSISVVIYLYELLLDFYTSSGKRKPYQIIVFRGQILLSSILKCAMYIPQKYYGFAWAYHLLSRVGRWTQGYDGLTFVLVRGAGHEVPLYRPQLALVLVKAFLSGTAMPTLPQVITDY</sequence>
<dbReference type="Pfam" id="PF00450">
    <property type="entry name" value="Peptidase_S10"/>
    <property type="match status" value="1"/>
</dbReference>
<comment type="similarity">
    <text evidence="1">Belongs to the peptidase S10 family.</text>
</comment>
<keyword evidence="2" id="KW-0325">Glycoprotein</keyword>
<dbReference type="AlphaFoldDB" id="A0A7J7M9B9"/>
<dbReference type="GO" id="GO:0006508">
    <property type="term" value="P:proteolysis"/>
    <property type="evidence" value="ECO:0007669"/>
    <property type="project" value="InterPro"/>
</dbReference>
<accession>A0A7J7M9B9</accession>
<feature type="non-terminal residue" evidence="3">
    <location>
        <position position="1"/>
    </location>
</feature>
<dbReference type="GO" id="GO:0004185">
    <property type="term" value="F:serine-type carboxypeptidase activity"/>
    <property type="evidence" value="ECO:0007669"/>
    <property type="project" value="InterPro"/>
</dbReference>
<proteinExistence type="inferred from homology"/>
<evidence type="ECO:0000313" key="4">
    <source>
        <dbReference type="Proteomes" id="UP000541444"/>
    </source>
</evidence>
<dbReference type="PANTHER" id="PTHR22891">
    <property type="entry name" value="EUKARYOTIC TRANSLATION INITIATION FACTOR 2C"/>
    <property type="match status" value="1"/>
</dbReference>